<dbReference type="GO" id="GO:0015030">
    <property type="term" value="C:Cajal body"/>
    <property type="evidence" value="ECO:0007669"/>
    <property type="project" value="TreeGrafter"/>
</dbReference>
<dbReference type="InterPro" id="IPR000571">
    <property type="entry name" value="Znf_CCCH"/>
</dbReference>
<organism evidence="5 6">
    <name type="scientific">Acaulospora morrowiae</name>
    <dbReference type="NCBI Taxonomy" id="94023"/>
    <lineage>
        <taxon>Eukaryota</taxon>
        <taxon>Fungi</taxon>
        <taxon>Fungi incertae sedis</taxon>
        <taxon>Mucoromycota</taxon>
        <taxon>Glomeromycotina</taxon>
        <taxon>Glomeromycetes</taxon>
        <taxon>Diversisporales</taxon>
        <taxon>Acaulosporaceae</taxon>
        <taxon>Acaulospora</taxon>
    </lineage>
</organism>
<dbReference type="SUPFAM" id="SSF53098">
    <property type="entry name" value="Ribonuclease H-like"/>
    <property type="match status" value="1"/>
</dbReference>
<dbReference type="EMBL" id="CAJVPV010000940">
    <property type="protein sequence ID" value="CAG8480250.1"/>
    <property type="molecule type" value="Genomic_DNA"/>
</dbReference>
<keyword evidence="2" id="KW-0862">Zinc</keyword>
<keyword evidence="2" id="KW-0863">Zinc-finger</keyword>
<evidence type="ECO:0000259" key="4">
    <source>
        <dbReference type="PROSITE" id="PS50103"/>
    </source>
</evidence>
<dbReference type="InterPro" id="IPR006941">
    <property type="entry name" value="RNase_CAF1"/>
</dbReference>
<dbReference type="GO" id="GO:0034472">
    <property type="term" value="P:snRNA 3'-end processing"/>
    <property type="evidence" value="ECO:0007669"/>
    <property type="project" value="TreeGrafter"/>
</dbReference>
<dbReference type="PROSITE" id="PS50103">
    <property type="entry name" value="ZF_C3H1"/>
    <property type="match status" value="1"/>
</dbReference>
<feature type="domain" description="C3H1-type" evidence="4">
    <location>
        <begin position="285"/>
        <end position="313"/>
    </location>
</feature>
<sequence length="447" mass="51084">MRPQPPDFNDVTKDNLSLLQSKIKDALKRASFISLDTEFTGLGGKEANTRASNIEERYENLCKVVKTHALVAFGVTVFEDAECEIPVSREKQYKVSNFNFTLLSQVDYVVSPQSIEFLSDSGFDFNKQIRRGIPYTPGSSQSSNELSVHNAIMRSIFSDILSQKVPIVIHNGFLDLIYLYYSFYADLPQNLSTFVADLSEMIPGGIFDTKYVSEYVTGESVTFLAYLFRKYEREQVDHKNSCSKDYLLLRIQEGNLHPTIQGHSNLMPSEYHEKAENESTSSKRPLVQRYCEQYALRGFCSQRMRCGNSHDLDFILDEQAKAVKVKRKRRKNKNQEGESTKVHINERDTIDTSQTDPSGQSSEYVSASMPPTLLPSTKPDQFDNFHSAHYDAYMTGFIFARQLLKFTSTTVLSQYKNKLYLMGKNYPLLIEKSEFAKTSIQHQEKGK</sequence>
<protein>
    <submittedName>
        <fullName evidence="5">17249_t:CDS:1</fullName>
    </submittedName>
</protein>
<dbReference type="OrthoDB" id="414075at2759"/>
<feature type="zinc finger region" description="C3H1-type" evidence="2">
    <location>
        <begin position="285"/>
        <end position="313"/>
    </location>
</feature>
<dbReference type="Proteomes" id="UP000789342">
    <property type="component" value="Unassembled WGS sequence"/>
</dbReference>
<dbReference type="InterPro" id="IPR012337">
    <property type="entry name" value="RNaseH-like_sf"/>
</dbReference>
<comment type="similarity">
    <text evidence="1">Belongs to the CAF1 family.</text>
</comment>
<evidence type="ECO:0000256" key="3">
    <source>
        <dbReference type="SAM" id="MobiDB-lite"/>
    </source>
</evidence>
<dbReference type="GO" id="GO:0008270">
    <property type="term" value="F:zinc ion binding"/>
    <property type="evidence" value="ECO:0007669"/>
    <property type="project" value="UniProtKB-KW"/>
</dbReference>
<dbReference type="AlphaFoldDB" id="A0A9N8WBJ3"/>
<comment type="caution">
    <text evidence="5">The sequence shown here is derived from an EMBL/GenBank/DDBJ whole genome shotgun (WGS) entry which is preliminary data.</text>
</comment>
<name>A0A9N8WBJ3_9GLOM</name>
<dbReference type="GO" id="GO:0017069">
    <property type="term" value="F:snRNA binding"/>
    <property type="evidence" value="ECO:0007669"/>
    <property type="project" value="TreeGrafter"/>
</dbReference>
<keyword evidence="6" id="KW-1185">Reference proteome</keyword>
<dbReference type="PANTHER" id="PTHR15092">
    <property type="entry name" value="POLY A -SPECIFIC RIBONUCLEASE/TARGET OF EGR1, MEMBER 1"/>
    <property type="match status" value="1"/>
</dbReference>
<reference evidence="5" key="1">
    <citation type="submission" date="2021-06" db="EMBL/GenBank/DDBJ databases">
        <authorList>
            <person name="Kallberg Y."/>
            <person name="Tangrot J."/>
            <person name="Rosling A."/>
        </authorList>
    </citation>
    <scope>NUCLEOTIDE SEQUENCE</scope>
    <source>
        <strain evidence="5">CL551</strain>
    </source>
</reference>
<dbReference type="InterPro" id="IPR051181">
    <property type="entry name" value="CAF1_poly(A)_ribonucleases"/>
</dbReference>
<dbReference type="InterPro" id="IPR036397">
    <property type="entry name" value="RNaseH_sf"/>
</dbReference>
<dbReference type="GO" id="GO:0000175">
    <property type="term" value="F:3'-5'-RNA exonuclease activity"/>
    <property type="evidence" value="ECO:0007669"/>
    <property type="project" value="TreeGrafter"/>
</dbReference>
<accession>A0A9N8WBJ3</accession>
<dbReference type="Gene3D" id="3.30.420.10">
    <property type="entry name" value="Ribonuclease H-like superfamily/Ribonuclease H"/>
    <property type="match status" value="2"/>
</dbReference>
<proteinExistence type="inferred from homology"/>
<feature type="compositionally biased region" description="Basic and acidic residues" evidence="3">
    <location>
        <begin position="333"/>
        <end position="350"/>
    </location>
</feature>
<evidence type="ECO:0000313" key="5">
    <source>
        <dbReference type="EMBL" id="CAG8480250.1"/>
    </source>
</evidence>
<dbReference type="Pfam" id="PF04857">
    <property type="entry name" value="CAF1"/>
    <property type="match status" value="2"/>
</dbReference>
<feature type="compositionally biased region" description="Polar residues" evidence="3">
    <location>
        <begin position="351"/>
        <end position="365"/>
    </location>
</feature>
<gene>
    <name evidence="5" type="ORF">AMORRO_LOCUS2273</name>
</gene>
<evidence type="ECO:0000313" key="6">
    <source>
        <dbReference type="Proteomes" id="UP000789342"/>
    </source>
</evidence>
<keyword evidence="2" id="KW-0479">Metal-binding</keyword>
<evidence type="ECO:0000256" key="1">
    <source>
        <dbReference type="ARBA" id="ARBA00008372"/>
    </source>
</evidence>
<evidence type="ECO:0000256" key="2">
    <source>
        <dbReference type="PROSITE-ProRule" id="PRU00723"/>
    </source>
</evidence>
<feature type="region of interest" description="Disordered" evidence="3">
    <location>
        <begin position="325"/>
        <end position="380"/>
    </location>
</feature>
<dbReference type="PANTHER" id="PTHR15092:SF37">
    <property type="entry name" value="TARGET OF EGR1 PROTEIN 1"/>
    <property type="match status" value="1"/>
</dbReference>